<gene>
    <name evidence="2" type="ORF">EZ449_13605</name>
</gene>
<dbReference type="Proteomes" id="UP000291485">
    <property type="component" value="Unassembled WGS sequence"/>
</dbReference>
<feature type="region of interest" description="Disordered" evidence="1">
    <location>
        <begin position="44"/>
        <end position="63"/>
    </location>
</feature>
<evidence type="ECO:0008006" key="4">
    <source>
        <dbReference type="Google" id="ProtNLM"/>
    </source>
</evidence>
<dbReference type="AlphaFoldDB" id="A0A4R0P365"/>
<evidence type="ECO:0000313" key="2">
    <source>
        <dbReference type="EMBL" id="TCD07574.1"/>
    </source>
</evidence>
<protein>
    <recommendedName>
        <fullName evidence="4">Lipoprotein</fullName>
    </recommendedName>
</protein>
<evidence type="ECO:0000313" key="3">
    <source>
        <dbReference type="Proteomes" id="UP000291485"/>
    </source>
</evidence>
<organism evidence="2 3">
    <name type="scientific">Pedobacter frigidisoli</name>
    <dbReference type="NCBI Taxonomy" id="2530455"/>
    <lineage>
        <taxon>Bacteria</taxon>
        <taxon>Pseudomonadati</taxon>
        <taxon>Bacteroidota</taxon>
        <taxon>Sphingobacteriia</taxon>
        <taxon>Sphingobacteriales</taxon>
        <taxon>Sphingobacteriaceae</taxon>
        <taxon>Pedobacter</taxon>
    </lineage>
</organism>
<proteinExistence type="predicted"/>
<reference evidence="2 3" key="1">
    <citation type="submission" date="2019-02" db="EMBL/GenBank/DDBJ databases">
        <title>Pedobacter sp. RP-3-11 sp. nov., isolated from Arctic soil.</title>
        <authorList>
            <person name="Dahal R.H."/>
        </authorList>
    </citation>
    <scope>NUCLEOTIDE SEQUENCE [LARGE SCALE GENOMIC DNA]</scope>
    <source>
        <strain evidence="2 3">RP-3-11</strain>
    </source>
</reference>
<dbReference type="OrthoDB" id="770824at2"/>
<comment type="caution">
    <text evidence="2">The sequence shown here is derived from an EMBL/GenBank/DDBJ whole genome shotgun (WGS) entry which is preliminary data.</text>
</comment>
<keyword evidence="3" id="KW-1185">Reference proteome</keyword>
<dbReference type="PROSITE" id="PS51257">
    <property type="entry name" value="PROKAR_LIPOPROTEIN"/>
    <property type="match status" value="1"/>
</dbReference>
<dbReference type="EMBL" id="SJSN01000010">
    <property type="protein sequence ID" value="TCD07574.1"/>
    <property type="molecule type" value="Genomic_DNA"/>
</dbReference>
<evidence type="ECO:0000256" key="1">
    <source>
        <dbReference type="SAM" id="MobiDB-lite"/>
    </source>
</evidence>
<sequence length="63" mass="6517">MKAKILILVASLGLGLAACSGKKADQENADSMYKYADTNKVVDSTSADTTADSTTNAPADVKH</sequence>
<name>A0A4R0P365_9SPHI</name>
<accession>A0A4R0P365</accession>
<dbReference type="RefSeq" id="WP_131559686.1">
    <property type="nucleotide sequence ID" value="NZ_SJSN01000010.1"/>
</dbReference>